<evidence type="ECO:0000313" key="2">
    <source>
        <dbReference type="Proteomes" id="UP001596460"/>
    </source>
</evidence>
<dbReference type="RefSeq" id="WP_390247073.1">
    <property type="nucleotide sequence ID" value="NZ_JBHTAB010000012.1"/>
</dbReference>
<organism evidence="1 2">
    <name type="scientific">Haloferax chudinovii</name>
    <dbReference type="NCBI Taxonomy" id="1109010"/>
    <lineage>
        <taxon>Archaea</taxon>
        <taxon>Methanobacteriati</taxon>
        <taxon>Methanobacteriota</taxon>
        <taxon>Stenosarchaea group</taxon>
        <taxon>Halobacteria</taxon>
        <taxon>Halobacteriales</taxon>
        <taxon>Haloferacaceae</taxon>
        <taxon>Haloferax</taxon>
    </lineage>
</organism>
<gene>
    <name evidence="1" type="ORF">ACFQI8_17505</name>
</gene>
<sequence>MRTLRTEEMQTENWKQIKIPKVEEAEANGVLLDERSQEAGFNDDD</sequence>
<comment type="caution">
    <text evidence="1">The sequence shown here is derived from an EMBL/GenBank/DDBJ whole genome shotgun (WGS) entry which is preliminary data.</text>
</comment>
<name>A0ABD5XIV0_9EURY</name>
<dbReference type="EMBL" id="JBHTAB010000012">
    <property type="protein sequence ID" value="MFC7131168.1"/>
    <property type="molecule type" value="Genomic_DNA"/>
</dbReference>
<reference evidence="1 2" key="1">
    <citation type="journal article" date="2019" name="Int. J. Syst. Evol. Microbiol.">
        <title>The Global Catalogue of Microorganisms (GCM) 10K type strain sequencing project: providing services to taxonomists for standard genome sequencing and annotation.</title>
        <authorList>
            <consortium name="The Broad Institute Genomics Platform"/>
            <consortium name="The Broad Institute Genome Sequencing Center for Infectious Disease"/>
            <person name="Wu L."/>
            <person name="Ma J."/>
        </authorList>
    </citation>
    <scope>NUCLEOTIDE SEQUENCE [LARGE SCALE GENOMIC DNA]</scope>
    <source>
        <strain evidence="1 2">DSM 26526</strain>
    </source>
</reference>
<accession>A0ABD5XIV0</accession>
<dbReference type="AlphaFoldDB" id="A0ABD5XIV0"/>
<evidence type="ECO:0000313" key="1">
    <source>
        <dbReference type="EMBL" id="MFC7131168.1"/>
    </source>
</evidence>
<protein>
    <submittedName>
        <fullName evidence="1">Uncharacterized protein</fullName>
    </submittedName>
</protein>
<keyword evidence="2" id="KW-1185">Reference proteome</keyword>
<proteinExistence type="predicted"/>
<dbReference type="Proteomes" id="UP001596460">
    <property type="component" value="Unassembled WGS sequence"/>
</dbReference>